<sequence length="164" mass="17693" precursor="true">MRLHPTLAVLATTLTALTLPLPTLASETDLSIIGAYVRMVPPGTPNTAAFMTIANSGSSNRKLLMAESPAAKRSELHTHINDQGMMRMRQVEAIEIKAAAHTELKPGGYHIMLLDLQQSLKEGDSVPLTLRFDDGSTKEIAAAVKKPQTVMKATDTPEHGAMKH</sequence>
<dbReference type="InterPro" id="IPR007410">
    <property type="entry name" value="LpqE-like"/>
</dbReference>
<comment type="caution">
    <text evidence="2">The sequence shown here is derived from an EMBL/GenBank/DDBJ whole genome shotgun (WGS) entry which is preliminary data.</text>
</comment>
<evidence type="ECO:0000256" key="1">
    <source>
        <dbReference type="SAM" id="SignalP"/>
    </source>
</evidence>
<organism evidence="2 3">
    <name type="scientific">Candidatus Accumulibacter appositus</name>
    <dbReference type="NCBI Taxonomy" id="1454003"/>
    <lineage>
        <taxon>Bacteria</taxon>
        <taxon>Pseudomonadati</taxon>
        <taxon>Pseudomonadota</taxon>
        <taxon>Betaproteobacteria</taxon>
        <taxon>Candidatus Accumulibacter</taxon>
    </lineage>
</organism>
<protein>
    <recommendedName>
        <fullName evidence="4">Copper chaperone PCu(A)C</fullName>
    </recommendedName>
</protein>
<dbReference type="PANTHER" id="PTHR36302:SF1">
    <property type="entry name" value="COPPER CHAPERONE PCU(A)C"/>
    <property type="match status" value="1"/>
</dbReference>
<dbReference type="Proteomes" id="UP000021816">
    <property type="component" value="Unassembled WGS sequence"/>
</dbReference>
<dbReference type="STRING" id="1454003.AW10_00496"/>
<evidence type="ECO:0000313" key="2">
    <source>
        <dbReference type="EMBL" id="EXI82393.1"/>
    </source>
</evidence>
<accession>A0A011NHY8</accession>
<dbReference type="InterPro" id="IPR036182">
    <property type="entry name" value="PCuAC_sf"/>
</dbReference>
<dbReference type="AlphaFoldDB" id="A0A011NHY8"/>
<feature type="chain" id="PRO_5001462317" description="Copper chaperone PCu(A)C" evidence="1">
    <location>
        <begin position="26"/>
        <end position="164"/>
    </location>
</feature>
<reference evidence="2 3" key="1">
    <citation type="submission" date="2014-02" db="EMBL/GenBank/DDBJ databases">
        <title>Expanding our view of genomic diversity in Candidatus Accumulibacter clades.</title>
        <authorList>
            <person name="Skennerton C.T."/>
            <person name="Barr J.J."/>
            <person name="Slater F.R."/>
            <person name="Bond P.L."/>
            <person name="Tyson G.W."/>
        </authorList>
    </citation>
    <scope>NUCLEOTIDE SEQUENCE [LARGE SCALE GENOMIC DNA]</scope>
    <source>
        <strain evidence="3">BA-92</strain>
    </source>
</reference>
<dbReference type="InterPro" id="IPR058248">
    <property type="entry name" value="Lxx211020-like"/>
</dbReference>
<name>A0A011NHY8_9PROT</name>
<evidence type="ECO:0008006" key="4">
    <source>
        <dbReference type="Google" id="ProtNLM"/>
    </source>
</evidence>
<dbReference type="Pfam" id="PF04314">
    <property type="entry name" value="PCuAC"/>
    <property type="match status" value="1"/>
</dbReference>
<gene>
    <name evidence="2" type="ORF">AW10_00496</name>
</gene>
<dbReference type="Gene3D" id="2.60.40.1890">
    <property type="entry name" value="PCu(A)C copper chaperone"/>
    <property type="match status" value="1"/>
</dbReference>
<evidence type="ECO:0000313" key="3">
    <source>
        <dbReference type="Proteomes" id="UP000021816"/>
    </source>
</evidence>
<feature type="signal peptide" evidence="1">
    <location>
        <begin position="1"/>
        <end position="25"/>
    </location>
</feature>
<dbReference type="EMBL" id="JEMX01000011">
    <property type="protein sequence ID" value="EXI82393.1"/>
    <property type="molecule type" value="Genomic_DNA"/>
</dbReference>
<keyword evidence="1" id="KW-0732">Signal</keyword>
<dbReference type="PANTHER" id="PTHR36302">
    <property type="entry name" value="BLR7088 PROTEIN"/>
    <property type="match status" value="1"/>
</dbReference>
<proteinExistence type="predicted"/>
<dbReference type="SUPFAM" id="SSF110087">
    <property type="entry name" value="DR1885-like metal-binding protein"/>
    <property type="match status" value="1"/>
</dbReference>
<dbReference type="PATRIC" id="fig|1454003.3.peg.515"/>